<feature type="domain" description="HTH araC/xylS-type" evidence="4">
    <location>
        <begin position="161"/>
        <end position="261"/>
    </location>
</feature>
<sequence length="271" mass="31378">MLDIDYQPAQGSVTLQNAYKAYVPPPPLSHWIHSFWQLDVPFGEHFYRSMPDNCVDWIINVGDIDDNVIVSPFLSSIEFPLSGPVSYFGIRFRVLANQGLIPHPIGEWDAVTPDTRSLELVSPSVFMEVFEGLQRTTSFNERCKYVGTALLREVKYPSIDRRLVSFIRYCLHNTESVIQLSDKQCAEFGVSARQLRRLTQLHLGMSPKSFSSVLRFQKTVKQLTQENQGASSWAAHYYDQSHFIREFKRFSGLTPQEFKRMSVLYNRRNRR</sequence>
<keyword evidence="1" id="KW-0805">Transcription regulation</keyword>
<evidence type="ECO:0000256" key="3">
    <source>
        <dbReference type="ARBA" id="ARBA00023163"/>
    </source>
</evidence>
<dbReference type="PANTHER" id="PTHR46796:SF13">
    <property type="entry name" value="HTH-TYPE TRANSCRIPTIONAL ACTIVATOR RHAS"/>
    <property type="match status" value="1"/>
</dbReference>
<name>R1GXT0_9GAMM</name>
<dbReference type="InterPro" id="IPR018060">
    <property type="entry name" value="HTH_AraC"/>
</dbReference>
<gene>
    <name evidence="5" type="ORF">D515_04838</name>
</gene>
<dbReference type="PROSITE" id="PS01124">
    <property type="entry name" value="HTH_ARAC_FAMILY_2"/>
    <property type="match status" value="1"/>
</dbReference>
<dbReference type="RefSeq" id="WP_002536597.1">
    <property type="nucleotide sequence ID" value="NZ_ANFM02000009.1"/>
</dbReference>
<dbReference type="SMART" id="SM00342">
    <property type="entry name" value="HTH_ARAC"/>
    <property type="match status" value="1"/>
</dbReference>
<dbReference type="Pfam" id="PF20240">
    <property type="entry name" value="DUF6597"/>
    <property type="match status" value="1"/>
</dbReference>
<evidence type="ECO:0000256" key="2">
    <source>
        <dbReference type="ARBA" id="ARBA00023125"/>
    </source>
</evidence>
<dbReference type="GO" id="GO:0003700">
    <property type="term" value="F:DNA-binding transcription factor activity"/>
    <property type="evidence" value="ECO:0007669"/>
    <property type="project" value="InterPro"/>
</dbReference>
<dbReference type="EMBL" id="ANFM02000009">
    <property type="protein sequence ID" value="EOD80859.1"/>
    <property type="molecule type" value="Genomic_DNA"/>
</dbReference>
<keyword evidence="3" id="KW-0804">Transcription</keyword>
<evidence type="ECO:0000256" key="1">
    <source>
        <dbReference type="ARBA" id="ARBA00023015"/>
    </source>
</evidence>
<keyword evidence="2" id="KW-0238">DNA-binding</keyword>
<evidence type="ECO:0000313" key="6">
    <source>
        <dbReference type="Proteomes" id="UP000011223"/>
    </source>
</evidence>
<accession>R1GXT0</accession>
<dbReference type="InterPro" id="IPR050204">
    <property type="entry name" value="AraC_XylS_family_regulators"/>
</dbReference>
<dbReference type="Pfam" id="PF12833">
    <property type="entry name" value="HTH_18"/>
    <property type="match status" value="1"/>
</dbReference>
<comment type="caution">
    <text evidence="5">The sequence shown here is derived from an EMBL/GenBank/DDBJ whole genome shotgun (WGS) entry which is preliminary data.</text>
</comment>
<evidence type="ECO:0000259" key="4">
    <source>
        <dbReference type="PROSITE" id="PS01124"/>
    </source>
</evidence>
<dbReference type="Proteomes" id="UP000011223">
    <property type="component" value="Unassembled WGS sequence"/>
</dbReference>
<dbReference type="GO" id="GO:0043565">
    <property type="term" value="F:sequence-specific DNA binding"/>
    <property type="evidence" value="ECO:0007669"/>
    <property type="project" value="InterPro"/>
</dbReference>
<proteinExistence type="predicted"/>
<dbReference type="AlphaFoldDB" id="R1GXT0"/>
<dbReference type="InterPro" id="IPR046532">
    <property type="entry name" value="DUF6597"/>
</dbReference>
<evidence type="ECO:0000313" key="5">
    <source>
        <dbReference type="EMBL" id="EOD80859.1"/>
    </source>
</evidence>
<organism evidence="5 6">
    <name type="scientific">Grimontia indica</name>
    <dbReference type="NCBI Taxonomy" id="1056512"/>
    <lineage>
        <taxon>Bacteria</taxon>
        <taxon>Pseudomonadati</taxon>
        <taxon>Pseudomonadota</taxon>
        <taxon>Gammaproteobacteria</taxon>
        <taxon>Vibrionales</taxon>
        <taxon>Vibrionaceae</taxon>
        <taxon>Grimontia</taxon>
    </lineage>
</organism>
<protein>
    <submittedName>
        <fullName evidence="5">Transcriptional regulator, AraC family</fullName>
    </submittedName>
</protein>
<dbReference type="eggNOG" id="COG2207">
    <property type="taxonomic scope" value="Bacteria"/>
</dbReference>
<dbReference type="PANTHER" id="PTHR46796">
    <property type="entry name" value="HTH-TYPE TRANSCRIPTIONAL ACTIVATOR RHAS-RELATED"/>
    <property type="match status" value="1"/>
</dbReference>
<dbReference type="Gene3D" id="1.10.10.60">
    <property type="entry name" value="Homeodomain-like"/>
    <property type="match status" value="1"/>
</dbReference>
<reference evidence="5 6" key="1">
    <citation type="journal article" date="2014" name="PLoS ONE">
        <title>Grimontia indica AK16(T), sp. nov., Isolated from a Seawater Sample Reports the Presence of Pathogenic Genes Similar to Vibrio Genus.</title>
        <authorList>
            <person name="Singh A."/>
            <person name="Vaidya B."/>
            <person name="Khatri I."/>
            <person name="Srinivas T.N."/>
            <person name="Subramanian S."/>
            <person name="Korpole S."/>
            <person name="Pinnaka A.K."/>
        </authorList>
    </citation>
    <scope>NUCLEOTIDE SEQUENCE [LARGE SCALE GENOMIC DNA]</scope>
    <source>
        <strain evidence="5 6">AK16</strain>
    </source>
</reference>
<keyword evidence="6" id="KW-1185">Reference proteome</keyword>